<evidence type="ECO:0000256" key="7">
    <source>
        <dbReference type="ARBA" id="ARBA00047899"/>
    </source>
</evidence>
<comment type="catalytic activity">
    <reaction evidence="8">
        <text>L-seryl-[protein] + ATP = O-phospho-L-seryl-[protein] + ADP + H(+)</text>
        <dbReference type="Rhea" id="RHEA:17989"/>
        <dbReference type="Rhea" id="RHEA-COMP:9863"/>
        <dbReference type="Rhea" id="RHEA-COMP:11604"/>
        <dbReference type="ChEBI" id="CHEBI:15378"/>
        <dbReference type="ChEBI" id="CHEBI:29999"/>
        <dbReference type="ChEBI" id="CHEBI:30616"/>
        <dbReference type="ChEBI" id="CHEBI:83421"/>
        <dbReference type="ChEBI" id="CHEBI:456216"/>
        <dbReference type="EC" id="2.7.11.1"/>
    </reaction>
</comment>
<evidence type="ECO:0000256" key="2">
    <source>
        <dbReference type="ARBA" id="ARBA00022527"/>
    </source>
</evidence>
<feature type="domain" description="Protein kinase" evidence="10">
    <location>
        <begin position="46"/>
        <end position="406"/>
    </location>
</feature>
<dbReference type="PROSITE" id="PS00108">
    <property type="entry name" value="PROTEIN_KINASE_ST"/>
    <property type="match status" value="1"/>
</dbReference>
<sequence length="748" mass="84390">MLLGDYSVMQNDSGTGYIVFTPRALSPEDEEKIRKASRYRRILEENRVVRIFGKESLSRGQPSPKPSTEDPDIPDTDRIPLFDSLTQVVPLLEPKVDTMPDQVLVVVENVATDGCAVKRLHESTSAEQFWAEYESLKRLKSLNHPHLIETLSVFRFEKGKTQHFNFVFPLALSNLKRLFRDSVVPVPLRNRNLDSLWGQFSGLSSAVAYLHDSAHMAHRDIKPSNILIYEGSAGIGVSLKLTDFGLSVDLSRARTWEQGSRARQSAWLYDSPEVRKASPMASLAEPSARISIPSSSDLMANDIWKLGCVFTEMLAYLVGGGSVGVGAFRDYITTTEDKISSNEFNDTRFDDGEQVKSQVLEFIDRMAYKDDRAGMLQSVIKEMLAKSALRPTIALVCENLAENQFPNISYNDGVRVVQFIPAHRLARSRFDTLRLKIEEWTGRPIDWAPFRQPLPRLDAGGYMVTWKWHEVELALALSQEEFDRYKATCFPVTTNNVPLLPLTRQGLKAQQAAKPSSSTQPANLGHPSQSSLGTNALASTISSTVLTSVDTKDVYWCIERNFTEPTEIYLSPIQNAESLDDEQLFHQVNKAIGSREGWIRRSFSWKRCTAIDFVQFLIIWEDKDQVNPIQKELPPPATPFYNHSVPLPHDFHMRAAGLQMVFGLRDPKKGRGETTIIDMLPKKRNPPPFSKRISEPGWGLNAKMGFSQRRFLAWLATTVACEANIAAAYTRSITVKSPYADFAEYWWT</sequence>
<gene>
    <name evidence="11" type="ORF">FANTH_9968</name>
</gene>
<protein>
    <recommendedName>
        <fullName evidence="1">non-specific serine/threonine protein kinase</fullName>
        <ecNumber evidence="1">2.7.11.1</ecNumber>
    </recommendedName>
</protein>
<dbReference type="InterPro" id="IPR008271">
    <property type="entry name" value="Ser/Thr_kinase_AS"/>
</dbReference>
<evidence type="ECO:0000256" key="1">
    <source>
        <dbReference type="ARBA" id="ARBA00012513"/>
    </source>
</evidence>
<dbReference type="PANTHER" id="PTHR43671:SF98">
    <property type="entry name" value="SERINE_THREONINE-PROTEIN KINASE NEK11"/>
    <property type="match status" value="1"/>
</dbReference>
<keyword evidence="12" id="KW-1185">Reference proteome</keyword>
<dbReference type="AlphaFoldDB" id="A0A8H5DXV9"/>
<keyword evidence="5" id="KW-0418">Kinase</keyword>
<dbReference type="EMBL" id="JABEVY010000271">
    <property type="protein sequence ID" value="KAF5239376.1"/>
    <property type="molecule type" value="Genomic_DNA"/>
</dbReference>
<name>A0A8H5DXV9_9HYPO</name>
<dbReference type="CDD" id="cd00180">
    <property type="entry name" value="PKc"/>
    <property type="match status" value="1"/>
</dbReference>
<dbReference type="GO" id="GO:0004674">
    <property type="term" value="F:protein serine/threonine kinase activity"/>
    <property type="evidence" value="ECO:0007669"/>
    <property type="project" value="UniProtKB-KW"/>
</dbReference>
<feature type="compositionally biased region" description="Polar residues" evidence="9">
    <location>
        <begin position="513"/>
        <end position="531"/>
    </location>
</feature>
<dbReference type="EC" id="2.7.11.1" evidence="1"/>
<dbReference type="SUPFAM" id="SSF56112">
    <property type="entry name" value="Protein kinase-like (PK-like)"/>
    <property type="match status" value="1"/>
</dbReference>
<dbReference type="InterPro" id="IPR011009">
    <property type="entry name" value="Kinase-like_dom_sf"/>
</dbReference>
<dbReference type="GO" id="GO:0005524">
    <property type="term" value="F:ATP binding"/>
    <property type="evidence" value="ECO:0007669"/>
    <property type="project" value="UniProtKB-KW"/>
</dbReference>
<evidence type="ECO:0000256" key="5">
    <source>
        <dbReference type="ARBA" id="ARBA00022777"/>
    </source>
</evidence>
<keyword evidence="6" id="KW-0067">ATP-binding</keyword>
<comment type="catalytic activity">
    <reaction evidence="7">
        <text>L-threonyl-[protein] + ATP = O-phospho-L-threonyl-[protein] + ADP + H(+)</text>
        <dbReference type="Rhea" id="RHEA:46608"/>
        <dbReference type="Rhea" id="RHEA-COMP:11060"/>
        <dbReference type="Rhea" id="RHEA-COMP:11605"/>
        <dbReference type="ChEBI" id="CHEBI:15378"/>
        <dbReference type="ChEBI" id="CHEBI:30013"/>
        <dbReference type="ChEBI" id="CHEBI:30616"/>
        <dbReference type="ChEBI" id="CHEBI:61977"/>
        <dbReference type="ChEBI" id="CHEBI:456216"/>
        <dbReference type="EC" id="2.7.11.1"/>
    </reaction>
</comment>
<comment type="caution">
    <text evidence="11">The sequence shown here is derived from an EMBL/GenBank/DDBJ whole genome shotgun (WGS) entry which is preliminary data.</text>
</comment>
<dbReference type="PANTHER" id="PTHR43671">
    <property type="entry name" value="SERINE/THREONINE-PROTEIN KINASE NEK"/>
    <property type="match status" value="1"/>
</dbReference>
<evidence type="ECO:0000256" key="6">
    <source>
        <dbReference type="ARBA" id="ARBA00022840"/>
    </source>
</evidence>
<feature type="region of interest" description="Disordered" evidence="9">
    <location>
        <begin position="510"/>
        <end position="531"/>
    </location>
</feature>
<dbReference type="Gene3D" id="1.10.510.10">
    <property type="entry name" value="Transferase(Phosphotransferase) domain 1"/>
    <property type="match status" value="1"/>
</dbReference>
<evidence type="ECO:0000313" key="11">
    <source>
        <dbReference type="EMBL" id="KAF5239376.1"/>
    </source>
</evidence>
<keyword evidence="4" id="KW-0547">Nucleotide-binding</keyword>
<reference evidence="11 12" key="1">
    <citation type="journal article" date="2020" name="BMC Genomics">
        <title>Correction to: Identification and distribution of gene clusters required for synthesis of sphingolipid metabolism inhibitors in diverse species of the filamentous fungus Fusarium.</title>
        <authorList>
            <person name="Kim H.S."/>
            <person name="Lohmar J.M."/>
            <person name="Busman M."/>
            <person name="Brown D.W."/>
            <person name="Naumann T.A."/>
            <person name="Divon H.H."/>
            <person name="Lysoe E."/>
            <person name="Uhlig S."/>
            <person name="Proctor R.H."/>
        </authorList>
    </citation>
    <scope>NUCLEOTIDE SEQUENCE [LARGE SCALE GENOMIC DNA]</scope>
    <source>
        <strain evidence="11 12">NRRL 25214</strain>
    </source>
</reference>
<dbReference type="PROSITE" id="PS50011">
    <property type="entry name" value="PROTEIN_KINASE_DOM"/>
    <property type="match status" value="1"/>
</dbReference>
<keyword evidence="3" id="KW-0808">Transferase</keyword>
<evidence type="ECO:0000256" key="4">
    <source>
        <dbReference type="ARBA" id="ARBA00022741"/>
    </source>
</evidence>
<evidence type="ECO:0000256" key="9">
    <source>
        <dbReference type="SAM" id="MobiDB-lite"/>
    </source>
</evidence>
<dbReference type="InterPro" id="IPR050660">
    <property type="entry name" value="NEK_Ser/Thr_kinase"/>
</dbReference>
<evidence type="ECO:0000256" key="3">
    <source>
        <dbReference type="ARBA" id="ARBA00022679"/>
    </source>
</evidence>
<proteinExistence type="predicted"/>
<feature type="region of interest" description="Disordered" evidence="9">
    <location>
        <begin position="54"/>
        <end position="75"/>
    </location>
</feature>
<evidence type="ECO:0000256" key="8">
    <source>
        <dbReference type="ARBA" id="ARBA00048679"/>
    </source>
</evidence>
<dbReference type="Proteomes" id="UP000573603">
    <property type="component" value="Unassembled WGS sequence"/>
</dbReference>
<evidence type="ECO:0000259" key="10">
    <source>
        <dbReference type="PROSITE" id="PS50011"/>
    </source>
</evidence>
<evidence type="ECO:0000313" key="12">
    <source>
        <dbReference type="Proteomes" id="UP000573603"/>
    </source>
</evidence>
<keyword evidence="2" id="KW-0723">Serine/threonine-protein kinase</keyword>
<dbReference type="Pfam" id="PF00069">
    <property type="entry name" value="Pkinase"/>
    <property type="match status" value="1"/>
</dbReference>
<dbReference type="SMART" id="SM00220">
    <property type="entry name" value="S_TKc"/>
    <property type="match status" value="1"/>
</dbReference>
<organism evidence="11 12">
    <name type="scientific">Fusarium anthophilum</name>
    <dbReference type="NCBI Taxonomy" id="48485"/>
    <lineage>
        <taxon>Eukaryota</taxon>
        <taxon>Fungi</taxon>
        <taxon>Dikarya</taxon>
        <taxon>Ascomycota</taxon>
        <taxon>Pezizomycotina</taxon>
        <taxon>Sordariomycetes</taxon>
        <taxon>Hypocreomycetidae</taxon>
        <taxon>Hypocreales</taxon>
        <taxon>Nectriaceae</taxon>
        <taxon>Fusarium</taxon>
        <taxon>Fusarium fujikuroi species complex</taxon>
    </lineage>
</organism>
<accession>A0A8H5DXV9</accession>
<dbReference type="InterPro" id="IPR000719">
    <property type="entry name" value="Prot_kinase_dom"/>
</dbReference>